<dbReference type="InterPro" id="IPR013170">
    <property type="entry name" value="mRNA_splic_Cwf21_dom"/>
</dbReference>
<keyword evidence="7" id="KW-0539">Nucleus</keyword>
<evidence type="ECO:0000313" key="11">
    <source>
        <dbReference type="Proteomes" id="UP000644660"/>
    </source>
</evidence>
<evidence type="ECO:0000259" key="9">
    <source>
        <dbReference type="SMART" id="SM01115"/>
    </source>
</evidence>
<dbReference type="OrthoDB" id="10267305at2759"/>
<evidence type="ECO:0000256" key="8">
    <source>
        <dbReference type="SAM" id="MobiDB-lite"/>
    </source>
</evidence>
<evidence type="ECO:0000256" key="6">
    <source>
        <dbReference type="ARBA" id="ARBA00023187"/>
    </source>
</evidence>
<comment type="caution">
    <text evidence="10">The sequence shown here is derived from an EMBL/GenBank/DDBJ whole genome shotgun (WGS) entry which is preliminary data.</text>
</comment>
<feature type="compositionally biased region" description="Polar residues" evidence="8">
    <location>
        <begin position="126"/>
        <end position="146"/>
    </location>
</feature>
<dbReference type="PANTHER" id="PTHR36562:SF5">
    <property type="entry name" value="SERINE_ARGININE REPETITIVE MATRIX 2"/>
    <property type="match status" value="1"/>
</dbReference>
<evidence type="ECO:0000256" key="4">
    <source>
        <dbReference type="ARBA" id="ARBA00022664"/>
    </source>
</evidence>
<feature type="compositionally biased region" description="Basic and acidic residues" evidence="8">
    <location>
        <begin position="27"/>
        <end position="47"/>
    </location>
</feature>
<dbReference type="InterPro" id="IPR051372">
    <property type="entry name" value="CWC21"/>
</dbReference>
<dbReference type="GeneID" id="64858088"/>
<accession>A0A8H2VH24</accession>
<dbReference type="Proteomes" id="UP000644660">
    <property type="component" value="Unassembled WGS sequence"/>
</dbReference>
<dbReference type="SMART" id="SM01115">
    <property type="entry name" value="cwf21"/>
    <property type="match status" value="1"/>
</dbReference>
<evidence type="ECO:0000256" key="1">
    <source>
        <dbReference type="ARBA" id="ARBA00004123"/>
    </source>
</evidence>
<evidence type="ECO:0000256" key="3">
    <source>
        <dbReference type="ARBA" id="ARBA00020641"/>
    </source>
</evidence>
<feature type="compositionally biased region" description="Basic and acidic residues" evidence="8">
    <location>
        <begin position="106"/>
        <end position="119"/>
    </location>
</feature>
<evidence type="ECO:0000256" key="2">
    <source>
        <dbReference type="ARBA" id="ARBA00005954"/>
    </source>
</evidence>
<evidence type="ECO:0000313" key="10">
    <source>
        <dbReference type="EMBL" id="CAB4255059.1"/>
    </source>
</evidence>
<proteinExistence type="inferred from homology"/>
<keyword evidence="6" id="KW-0508">mRNA splicing</keyword>
<feature type="compositionally biased region" description="Polar residues" evidence="8">
    <location>
        <begin position="12"/>
        <end position="26"/>
    </location>
</feature>
<dbReference type="Pfam" id="PF08312">
    <property type="entry name" value="cwf21"/>
    <property type="match status" value="1"/>
</dbReference>
<keyword evidence="5" id="KW-0747">Spliceosome</keyword>
<dbReference type="GO" id="GO:0008380">
    <property type="term" value="P:RNA splicing"/>
    <property type="evidence" value="ECO:0007669"/>
    <property type="project" value="UniProtKB-KW"/>
</dbReference>
<sequence>MSYNGIGLPSAKGSSTSGHIQRSLASNEDRDKNRGKDYLKRQAEAKKLKNQGGVNRVKKINITNSDNANAVKRYSLREIELRVSELRDSLEDKMDASSDNELTPEDIDKQCQQLRERLKKEHRTRTAYTSRDNRNAMNDTTTATAS</sequence>
<feature type="domain" description="CWF21" evidence="9">
    <location>
        <begin position="72"/>
        <end position="123"/>
    </location>
</feature>
<dbReference type="GO" id="GO:0005681">
    <property type="term" value="C:spliceosomal complex"/>
    <property type="evidence" value="ECO:0007669"/>
    <property type="project" value="UniProtKB-KW"/>
</dbReference>
<dbReference type="PANTHER" id="PTHR36562">
    <property type="entry name" value="SERINE/ARGININE REPETITIVE MATRIX 2"/>
    <property type="match status" value="1"/>
</dbReference>
<feature type="region of interest" description="Disordered" evidence="8">
    <location>
        <begin position="90"/>
        <end position="146"/>
    </location>
</feature>
<dbReference type="RefSeq" id="XP_041406903.1">
    <property type="nucleotide sequence ID" value="XM_041550969.1"/>
</dbReference>
<comment type="subcellular location">
    <subcellularLocation>
        <location evidence="1">Nucleus</location>
    </subcellularLocation>
</comment>
<dbReference type="AlphaFoldDB" id="A0A8H2VH24"/>
<dbReference type="GO" id="GO:0006397">
    <property type="term" value="P:mRNA processing"/>
    <property type="evidence" value="ECO:0007669"/>
    <property type="project" value="UniProtKB-KW"/>
</dbReference>
<organism evidence="10 11">
    <name type="scientific">Maudiozyma barnettii</name>
    <dbReference type="NCBI Taxonomy" id="61262"/>
    <lineage>
        <taxon>Eukaryota</taxon>
        <taxon>Fungi</taxon>
        <taxon>Dikarya</taxon>
        <taxon>Ascomycota</taxon>
        <taxon>Saccharomycotina</taxon>
        <taxon>Saccharomycetes</taxon>
        <taxon>Saccharomycetales</taxon>
        <taxon>Saccharomycetaceae</taxon>
        <taxon>Maudiozyma</taxon>
    </lineage>
</organism>
<dbReference type="CDD" id="cd21372">
    <property type="entry name" value="cwf21_CWC21-like"/>
    <property type="match status" value="1"/>
</dbReference>
<evidence type="ECO:0000256" key="5">
    <source>
        <dbReference type="ARBA" id="ARBA00022728"/>
    </source>
</evidence>
<dbReference type="EMBL" id="CAEFZW010000005">
    <property type="protein sequence ID" value="CAB4255059.1"/>
    <property type="molecule type" value="Genomic_DNA"/>
</dbReference>
<keyword evidence="4" id="KW-0507">mRNA processing</keyword>
<comment type="similarity">
    <text evidence="2">Belongs to the CWC21 family.</text>
</comment>
<feature type="region of interest" description="Disordered" evidence="8">
    <location>
        <begin position="1"/>
        <end position="56"/>
    </location>
</feature>
<keyword evidence="11" id="KW-1185">Reference proteome</keyword>
<protein>
    <recommendedName>
        <fullName evidence="3">Pre-mRNA-splicing factor CWC21</fullName>
    </recommendedName>
</protein>
<reference evidence="10 11" key="1">
    <citation type="submission" date="2020-05" db="EMBL/GenBank/DDBJ databases">
        <authorList>
            <person name="Casaregola S."/>
            <person name="Devillers H."/>
            <person name="Grondin C."/>
        </authorList>
    </citation>
    <scope>NUCLEOTIDE SEQUENCE [LARGE SCALE GENOMIC DNA]</scope>
    <source>
        <strain evidence="10 11">CLIB 1767</strain>
    </source>
</reference>
<name>A0A8H2VH24_9SACH</name>
<evidence type="ECO:0000256" key="7">
    <source>
        <dbReference type="ARBA" id="ARBA00023242"/>
    </source>
</evidence>
<gene>
    <name evidence="10" type="ORF">KABA2_05S07436</name>
</gene>